<dbReference type="Proteomes" id="UP001499884">
    <property type="component" value="Unassembled WGS sequence"/>
</dbReference>
<accession>A0ABP7DTP3</accession>
<sequence length="56" mass="6007">MTASGPPRPSWEAYSAAMAQALKDCDLDRYRCLSAARSAAAHAEAEKRRRRALGGG</sequence>
<evidence type="ECO:0000313" key="2">
    <source>
        <dbReference type="Proteomes" id="UP001499884"/>
    </source>
</evidence>
<reference evidence="2" key="1">
    <citation type="journal article" date="2019" name="Int. J. Syst. Evol. Microbiol.">
        <title>The Global Catalogue of Microorganisms (GCM) 10K type strain sequencing project: providing services to taxonomists for standard genome sequencing and annotation.</title>
        <authorList>
            <consortium name="The Broad Institute Genomics Platform"/>
            <consortium name="The Broad Institute Genome Sequencing Center for Infectious Disease"/>
            <person name="Wu L."/>
            <person name="Ma J."/>
        </authorList>
    </citation>
    <scope>NUCLEOTIDE SEQUENCE [LARGE SCALE GENOMIC DNA]</scope>
    <source>
        <strain evidence="2">JCM 30846</strain>
    </source>
</reference>
<name>A0ABP7DTP3_9ACTN</name>
<proteinExistence type="predicted"/>
<comment type="caution">
    <text evidence="1">The sequence shown here is derived from an EMBL/GenBank/DDBJ whole genome shotgun (WGS) entry which is preliminary data.</text>
</comment>
<protein>
    <submittedName>
        <fullName evidence="1">Uncharacterized protein</fullName>
    </submittedName>
</protein>
<organism evidence="1 2">
    <name type="scientific">Streptomyces tremellae</name>
    <dbReference type="NCBI Taxonomy" id="1124239"/>
    <lineage>
        <taxon>Bacteria</taxon>
        <taxon>Bacillati</taxon>
        <taxon>Actinomycetota</taxon>
        <taxon>Actinomycetes</taxon>
        <taxon>Kitasatosporales</taxon>
        <taxon>Streptomycetaceae</taxon>
        <taxon>Streptomyces</taxon>
    </lineage>
</organism>
<dbReference type="RefSeq" id="WP_345640243.1">
    <property type="nucleotide sequence ID" value="NZ_BAABEP010000002.1"/>
</dbReference>
<gene>
    <name evidence="1" type="ORF">GCM10023082_04140</name>
</gene>
<dbReference type="EMBL" id="BAABEP010000002">
    <property type="protein sequence ID" value="GAA3709360.1"/>
    <property type="molecule type" value="Genomic_DNA"/>
</dbReference>
<keyword evidence="2" id="KW-1185">Reference proteome</keyword>
<evidence type="ECO:0000313" key="1">
    <source>
        <dbReference type="EMBL" id="GAA3709360.1"/>
    </source>
</evidence>